<evidence type="ECO:0000313" key="17">
    <source>
        <dbReference type="Proteomes" id="UP000800200"/>
    </source>
</evidence>
<evidence type="ECO:0000256" key="8">
    <source>
        <dbReference type="ARBA" id="ARBA00023002"/>
    </source>
</evidence>
<dbReference type="OrthoDB" id="6692864at2759"/>
<evidence type="ECO:0000256" key="1">
    <source>
        <dbReference type="ARBA" id="ARBA00001971"/>
    </source>
</evidence>
<keyword evidence="17" id="KW-1185">Reference proteome</keyword>
<keyword evidence="8 13" id="KW-0560">Oxidoreductase</keyword>
<evidence type="ECO:0000256" key="11">
    <source>
        <dbReference type="ARBA" id="ARBA00023136"/>
    </source>
</evidence>
<dbReference type="PROSITE" id="PS00086">
    <property type="entry name" value="CYTOCHROME_P450"/>
    <property type="match status" value="1"/>
</dbReference>
<dbReference type="SUPFAM" id="SSF48264">
    <property type="entry name" value="Cytochrome P450"/>
    <property type="match status" value="1"/>
</dbReference>
<keyword evidence="4 12" id="KW-0349">Heme</keyword>
<feature type="binding site" description="axial binding residue" evidence="12">
    <location>
        <position position="474"/>
    </location>
    <ligand>
        <name>heme</name>
        <dbReference type="ChEBI" id="CHEBI:30413"/>
    </ligand>
    <ligandPart>
        <name>Fe</name>
        <dbReference type="ChEBI" id="CHEBI:18248"/>
    </ligandPart>
</feature>
<evidence type="ECO:0000256" key="15">
    <source>
        <dbReference type="SAM" id="SignalP"/>
    </source>
</evidence>
<keyword evidence="5 14" id="KW-0812">Transmembrane</keyword>
<dbReference type="GO" id="GO:0016705">
    <property type="term" value="F:oxidoreductase activity, acting on paired donors, with incorporation or reduction of molecular oxygen"/>
    <property type="evidence" value="ECO:0007669"/>
    <property type="project" value="InterPro"/>
</dbReference>
<dbReference type="PRINTS" id="PR00385">
    <property type="entry name" value="P450"/>
</dbReference>
<keyword evidence="7 14" id="KW-1133">Transmembrane helix</keyword>
<dbReference type="InterPro" id="IPR017972">
    <property type="entry name" value="Cyt_P450_CS"/>
</dbReference>
<comment type="similarity">
    <text evidence="3 13">Belongs to the cytochrome P450 family.</text>
</comment>
<dbReference type="AlphaFoldDB" id="A0A6A6DLW0"/>
<dbReference type="InterPro" id="IPR001128">
    <property type="entry name" value="Cyt_P450"/>
</dbReference>
<evidence type="ECO:0000256" key="12">
    <source>
        <dbReference type="PIRSR" id="PIRSR602401-1"/>
    </source>
</evidence>
<dbReference type="InterPro" id="IPR036396">
    <property type="entry name" value="Cyt_P450_sf"/>
</dbReference>
<keyword evidence="9 12" id="KW-0408">Iron</keyword>
<evidence type="ECO:0000256" key="4">
    <source>
        <dbReference type="ARBA" id="ARBA00022617"/>
    </source>
</evidence>
<dbReference type="PANTHER" id="PTHR24305">
    <property type="entry name" value="CYTOCHROME P450"/>
    <property type="match status" value="1"/>
</dbReference>
<evidence type="ECO:0000256" key="13">
    <source>
        <dbReference type="RuleBase" id="RU000461"/>
    </source>
</evidence>
<evidence type="ECO:0000256" key="7">
    <source>
        <dbReference type="ARBA" id="ARBA00022989"/>
    </source>
</evidence>
<feature type="transmembrane region" description="Helical" evidence="14">
    <location>
        <begin position="33"/>
        <end position="51"/>
    </location>
</feature>
<evidence type="ECO:0000256" key="5">
    <source>
        <dbReference type="ARBA" id="ARBA00022692"/>
    </source>
</evidence>
<dbReference type="InterPro" id="IPR050121">
    <property type="entry name" value="Cytochrome_P450_monoxygenase"/>
</dbReference>
<dbReference type="InterPro" id="IPR002401">
    <property type="entry name" value="Cyt_P450_E_grp-I"/>
</dbReference>
<evidence type="ECO:0000313" key="16">
    <source>
        <dbReference type="EMBL" id="KAF2180461.1"/>
    </source>
</evidence>
<evidence type="ECO:0000256" key="6">
    <source>
        <dbReference type="ARBA" id="ARBA00022723"/>
    </source>
</evidence>
<reference evidence="16" key="1">
    <citation type="journal article" date="2020" name="Stud. Mycol.">
        <title>101 Dothideomycetes genomes: a test case for predicting lifestyles and emergence of pathogens.</title>
        <authorList>
            <person name="Haridas S."/>
            <person name="Albert R."/>
            <person name="Binder M."/>
            <person name="Bloem J."/>
            <person name="Labutti K."/>
            <person name="Salamov A."/>
            <person name="Andreopoulos B."/>
            <person name="Baker S."/>
            <person name="Barry K."/>
            <person name="Bills G."/>
            <person name="Bluhm B."/>
            <person name="Cannon C."/>
            <person name="Castanera R."/>
            <person name="Culley D."/>
            <person name="Daum C."/>
            <person name="Ezra D."/>
            <person name="Gonzalez J."/>
            <person name="Henrissat B."/>
            <person name="Kuo A."/>
            <person name="Liang C."/>
            <person name="Lipzen A."/>
            <person name="Lutzoni F."/>
            <person name="Magnuson J."/>
            <person name="Mondo S."/>
            <person name="Nolan M."/>
            <person name="Ohm R."/>
            <person name="Pangilinan J."/>
            <person name="Park H.-J."/>
            <person name="Ramirez L."/>
            <person name="Alfaro M."/>
            <person name="Sun H."/>
            <person name="Tritt A."/>
            <person name="Yoshinaga Y."/>
            <person name="Zwiers L.-H."/>
            <person name="Turgeon B."/>
            <person name="Goodwin S."/>
            <person name="Spatafora J."/>
            <person name="Crous P."/>
            <person name="Grigoriev I."/>
        </authorList>
    </citation>
    <scope>NUCLEOTIDE SEQUENCE</scope>
    <source>
        <strain evidence="16">CBS 207.26</strain>
    </source>
</reference>
<comment type="cofactor">
    <cofactor evidence="1 12">
        <name>heme</name>
        <dbReference type="ChEBI" id="CHEBI:30413"/>
    </cofactor>
</comment>
<name>A0A6A6DLW0_9PEZI</name>
<keyword evidence="15" id="KW-0732">Signal</keyword>
<dbReference type="PRINTS" id="PR00463">
    <property type="entry name" value="EP450I"/>
</dbReference>
<sequence length="535" mass="61158">MALLILYAIAIALGVAAHNGIFINGEWHLRVPQILLGHIILFYTFWLLVSYTQNDEKKHHSVCIRMFGSYLGSLFSSILIYRLFFHRLKRFPGPRLAAATKFWHVWESRNSTNYLVMQKVHQNYGTFVRTGPNEISIFQPNGHELLDGAKNENIRDVWYDVVYPRTSLVFNRDNEEHRDRKSAWSQAVSAKSMREYEPRILQLVGDVADCIGSYASKPVKMNDVMSWFSFDSMGEFAFGKDFGMIRAKKTQPVVQQQRRALKMLTPINDVIWVARTGFTFFPFLGGVRDWLNVAKFCDEKTDKVDMSKYFIEEYHRLRGEKSLKYRENVLVGNAISAVVAGSDTTRAALISIWWFLAKYPEHAEKIVSEVKDSDMESNALASMPHLNGVINQTLRLIPPALTGGSGITGPNGLWVDDVWIPAHTKVTAPKYVLHRLPSAFVKPEEFIPERWYSRPELIIDRRAFSPFSVGARQCIGKAISLLELRLTVAVILKRFKVQFPVDYDPATMIDDLTDEVTAQPGDLLMEVIFGSWKYS</sequence>
<feature type="transmembrane region" description="Helical" evidence="14">
    <location>
        <begin position="63"/>
        <end position="84"/>
    </location>
</feature>
<dbReference type="GO" id="GO:0004497">
    <property type="term" value="F:monooxygenase activity"/>
    <property type="evidence" value="ECO:0007669"/>
    <property type="project" value="UniProtKB-KW"/>
</dbReference>
<dbReference type="GO" id="GO:0016020">
    <property type="term" value="C:membrane"/>
    <property type="evidence" value="ECO:0007669"/>
    <property type="project" value="UniProtKB-SubCell"/>
</dbReference>
<keyword evidence="10 13" id="KW-0503">Monooxygenase</keyword>
<evidence type="ECO:0000256" key="9">
    <source>
        <dbReference type="ARBA" id="ARBA00023004"/>
    </source>
</evidence>
<dbReference type="PANTHER" id="PTHR24305:SF112">
    <property type="entry name" value="L-ORNITHINE-N5-MONOOXYGENASE (EUROFUNG)"/>
    <property type="match status" value="1"/>
</dbReference>
<organism evidence="16 17">
    <name type="scientific">Zopfia rhizophila CBS 207.26</name>
    <dbReference type="NCBI Taxonomy" id="1314779"/>
    <lineage>
        <taxon>Eukaryota</taxon>
        <taxon>Fungi</taxon>
        <taxon>Dikarya</taxon>
        <taxon>Ascomycota</taxon>
        <taxon>Pezizomycotina</taxon>
        <taxon>Dothideomycetes</taxon>
        <taxon>Dothideomycetes incertae sedis</taxon>
        <taxon>Zopfiaceae</taxon>
        <taxon>Zopfia</taxon>
    </lineage>
</organism>
<evidence type="ECO:0000256" key="3">
    <source>
        <dbReference type="ARBA" id="ARBA00010617"/>
    </source>
</evidence>
<dbReference type="Gene3D" id="1.10.630.10">
    <property type="entry name" value="Cytochrome P450"/>
    <property type="match status" value="1"/>
</dbReference>
<accession>A0A6A6DLW0</accession>
<feature type="chain" id="PRO_5025619208" evidence="15">
    <location>
        <begin position="18"/>
        <end position="535"/>
    </location>
</feature>
<dbReference type="Proteomes" id="UP000800200">
    <property type="component" value="Unassembled WGS sequence"/>
</dbReference>
<dbReference type="EMBL" id="ML994658">
    <property type="protein sequence ID" value="KAF2180461.1"/>
    <property type="molecule type" value="Genomic_DNA"/>
</dbReference>
<comment type="subcellular location">
    <subcellularLocation>
        <location evidence="2">Membrane</location>
    </subcellularLocation>
</comment>
<dbReference type="GO" id="GO:0020037">
    <property type="term" value="F:heme binding"/>
    <property type="evidence" value="ECO:0007669"/>
    <property type="project" value="InterPro"/>
</dbReference>
<dbReference type="GO" id="GO:0005506">
    <property type="term" value="F:iron ion binding"/>
    <property type="evidence" value="ECO:0007669"/>
    <property type="project" value="InterPro"/>
</dbReference>
<evidence type="ECO:0000256" key="10">
    <source>
        <dbReference type="ARBA" id="ARBA00023033"/>
    </source>
</evidence>
<feature type="signal peptide" evidence="15">
    <location>
        <begin position="1"/>
        <end position="17"/>
    </location>
</feature>
<gene>
    <name evidence="16" type="ORF">K469DRAFT_592522</name>
</gene>
<proteinExistence type="inferred from homology"/>
<evidence type="ECO:0000256" key="14">
    <source>
        <dbReference type="SAM" id="Phobius"/>
    </source>
</evidence>
<evidence type="ECO:0000256" key="2">
    <source>
        <dbReference type="ARBA" id="ARBA00004370"/>
    </source>
</evidence>
<dbReference type="CDD" id="cd11061">
    <property type="entry name" value="CYP67-like"/>
    <property type="match status" value="1"/>
</dbReference>
<keyword evidence="6 12" id="KW-0479">Metal-binding</keyword>
<protein>
    <submittedName>
        <fullName evidence="16">Cytochrome P450 monooxygenase-like protein</fullName>
    </submittedName>
</protein>
<dbReference type="Pfam" id="PF00067">
    <property type="entry name" value="p450"/>
    <property type="match status" value="1"/>
</dbReference>
<keyword evidence="11 14" id="KW-0472">Membrane</keyword>